<evidence type="ECO:0000256" key="2">
    <source>
        <dbReference type="ARBA" id="ARBA00022448"/>
    </source>
</evidence>
<dbReference type="PANTHER" id="PTHR33751">
    <property type="entry name" value="CBB3-TYPE CYTOCHROME C OXIDASE SUBUNIT FIXP"/>
    <property type="match status" value="1"/>
</dbReference>
<evidence type="ECO:0000313" key="12">
    <source>
        <dbReference type="EMBL" id="SDZ92031.1"/>
    </source>
</evidence>
<evidence type="ECO:0000259" key="11">
    <source>
        <dbReference type="PROSITE" id="PS51007"/>
    </source>
</evidence>
<evidence type="ECO:0000256" key="4">
    <source>
        <dbReference type="ARBA" id="ARBA00022723"/>
    </source>
</evidence>
<feature type="binding site" description="axial binding residue" evidence="9">
    <location>
        <position position="43"/>
    </location>
    <ligand>
        <name>heme c</name>
        <dbReference type="ChEBI" id="CHEBI:61717"/>
        <label>1</label>
    </ligand>
    <ligandPart>
        <name>Fe</name>
        <dbReference type="ChEBI" id="CHEBI:18248"/>
    </ligandPart>
</feature>
<dbReference type="SUPFAM" id="SSF46626">
    <property type="entry name" value="Cytochrome c"/>
    <property type="match status" value="2"/>
</dbReference>
<keyword evidence="13" id="KW-1185">Reference proteome</keyword>
<feature type="binding site" description="covalent" evidence="8">
    <location>
        <position position="42"/>
    </location>
    <ligand>
        <name>heme c</name>
        <dbReference type="ChEBI" id="CHEBI:61717"/>
        <label>1</label>
    </ligand>
</feature>
<feature type="chain" id="PRO_5011690884" evidence="10">
    <location>
        <begin position="30"/>
        <end position="196"/>
    </location>
</feature>
<evidence type="ECO:0000313" key="13">
    <source>
        <dbReference type="Proteomes" id="UP000198703"/>
    </source>
</evidence>
<accession>A0A1H3WZ50</accession>
<dbReference type="EMBL" id="FNQM01000002">
    <property type="protein sequence ID" value="SDZ92031.1"/>
    <property type="molecule type" value="Genomic_DNA"/>
</dbReference>
<feature type="binding site" description="covalent" evidence="8">
    <location>
        <position position="39"/>
    </location>
    <ligand>
        <name>heme c</name>
        <dbReference type="ChEBI" id="CHEBI:61717"/>
        <label>1</label>
    </ligand>
</feature>
<keyword evidence="3 8" id="KW-0349">Heme</keyword>
<reference evidence="12 13" key="1">
    <citation type="submission" date="2016-10" db="EMBL/GenBank/DDBJ databases">
        <authorList>
            <person name="de Groot N.N."/>
        </authorList>
    </citation>
    <scope>NUCLEOTIDE SEQUENCE [LARGE SCALE GENOMIC DNA]</scope>
    <source>
        <strain evidence="12 13">DSM 15345</strain>
    </source>
</reference>
<dbReference type="Pfam" id="PF13442">
    <property type="entry name" value="Cytochrome_CBB3"/>
    <property type="match status" value="1"/>
</dbReference>
<dbReference type="InterPro" id="IPR050597">
    <property type="entry name" value="Cytochrome_c_Oxidase_Subunit"/>
</dbReference>
<dbReference type="PROSITE" id="PS51007">
    <property type="entry name" value="CYTC"/>
    <property type="match status" value="2"/>
</dbReference>
<comment type="subcellular location">
    <subcellularLocation>
        <location evidence="1">Periplasm</location>
    </subcellularLocation>
</comment>
<dbReference type="GO" id="GO:0020037">
    <property type="term" value="F:heme binding"/>
    <property type="evidence" value="ECO:0007669"/>
    <property type="project" value="InterPro"/>
</dbReference>
<keyword evidence="7 9" id="KW-0408">Iron</keyword>
<gene>
    <name evidence="12" type="ORF">SAMN05444370_102184</name>
</gene>
<dbReference type="InterPro" id="IPR024167">
    <property type="entry name" value="Cytochrome_c4-like"/>
</dbReference>
<keyword evidence="6" id="KW-0249">Electron transport</keyword>
<evidence type="ECO:0000256" key="8">
    <source>
        <dbReference type="PIRSR" id="PIRSR000005-1"/>
    </source>
</evidence>
<feature type="binding site" description="covalent" evidence="8">
    <location>
        <position position="130"/>
    </location>
    <ligand>
        <name>heme c</name>
        <dbReference type="ChEBI" id="CHEBI:61717"/>
        <label>2</label>
    </ligand>
</feature>
<feature type="signal peptide" evidence="10">
    <location>
        <begin position="1"/>
        <end position="29"/>
    </location>
</feature>
<dbReference type="PANTHER" id="PTHR33751:SF9">
    <property type="entry name" value="CYTOCHROME C4"/>
    <property type="match status" value="1"/>
</dbReference>
<dbReference type="Gene3D" id="1.10.760.10">
    <property type="entry name" value="Cytochrome c-like domain"/>
    <property type="match status" value="2"/>
</dbReference>
<evidence type="ECO:0000256" key="10">
    <source>
        <dbReference type="SAM" id="SignalP"/>
    </source>
</evidence>
<dbReference type="GO" id="GO:0005506">
    <property type="term" value="F:iron ion binding"/>
    <property type="evidence" value="ECO:0007669"/>
    <property type="project" value="InterPro"/>
</dbReference>
<feature type="domain" description="Cytochrome c" evidence="11">
    <location>
        <begin position="23"/>
        <end position="105"/>
    </location>
</feature>
<dbReference type="InterPro" id="IPR009056">
    <property type="entry name" value="Cyt_c-like_dom"/>
</dbReference>
<evidence type="ECO:0000256" key="3">
    <source>
        <dbReference type="ARBA" id="ARBA00022617"/>
    </source>
</evidence>
<evidence type="ECO:0000256" key="6">
    <source>
        <dbReference type="ARBA" id="ARBA00022982"/>
    </source>
</evidence>
<sequence>MRADPRRTAGQRGLVALAFSLLGAAAAGAADIDALAEQCAGCHGEGGVSQMAEVPSLAGQPEFFLFDQLFYMREGVRQVEAMEGIADGLSDAEIDALAKRYAAADPALAGPEPDPARVADGAALAEARRCASCHGAGLTGREAIPRLARQRVDYLRHALIAYRDETRRGADTTMTAAVHGLSDGDLDALAHYAAAQ</sequence>
<evidence type="ECO:0000256" key="9">
    <source>
        <dbReference type="PIRSR" id="PIRSR000005-2"/>
    </source>
</evidence>
<keyword evidence="10" id="KW-0732">Signal</keyword>
<keyword evidence="2" id="KW-0813">Transport</keyword>
<keyword evidence="5" id="KW-0574">Periplasm</keyword>
<protein>
    <submittedName>
        <fullName evidence="12">Cytochrome c553</fullName>
    </submittedName>
</protein>
<feature type="binding site" description="axial binding residue" evidence="9">
    <location>
        <position position="174"/>
    </location>
    <ligand>
        <name>heme c</name>
        <dbReference type="ChEBI" id="CHEBI:61717"/>
        <label>2</label>
    </ligand>
    <ligandPart>
        <name>Fe</name>
        <dbReference type="ChEBI" id="CHEBI:18248"/>
    </ligandPart>
</feature>
<dbReference type="GO" id="GO:0042597">
    <property type="term" value="C:periplasmic space"/>
    <property type="evidence" value="ECO:0007669"/>
    <property type="project" value="UniProtKB-SubCell"/>
</dbReference>
<evidence type="ECO:0000256" key="1">
    <source>
        <dbReference type="ARBA" id="ARBA00004418"/>
    </source>
</evidence>
<dbReference type="PIRSF" id="PIRSF000005">
    <property type="entry name" value="Cytochrome_c4"/>
    <property type="match status" value="1"/>
</dbReference>
<dbReference type="RefSeq" id="WP_175478742.1">
    <property type="nucleotide sequence ID" value="NZ_FNQM01000002.1"/>
</dbReference>
<keyword evidence="4 9" id="KW-0479">Metal-binding</keyword>
<feature type="binding site" description="axial binding residue" evidence="9">
    <location>
        <position position="82"/>
    </location>
    <ligand>
        <name>heme c</name>
        <dbReference type="ChEBI" id="CHEBI:61717"/>
        <label>1</label>
    </ligand>
    <ligandPart>
        <name>Fe</name>
        <dbReference type="ChEBI" id="CHEBI:18248"/>
    </ligandPart>
</feature>
<dbReference type="Pfam" id="PF00034">
    <property type="entry name" value="Cytochrom_C"/>
    <property type="match status" value="1"/>
</dbReference>
<evidence type="ECO:0000256" key="5">
    <source>
        <dbReference type="ARBA" id="ARBA00022764"/>
    </source>
</evidence>
<name>A0A1H3WZ50_9RHOB</name>
<proteinExistence type="predicted"/>
<organism evidence="12 13">
    <name type="scientific">Rubrimonas cliftonensis</name>
    <dbReference type="NCBI Taxonomy" id="89524"/>
    <lineage>
        <taxon>Bacteria</taxon>
        <taxon>Pseudomonadati</taxon>
        <taxon>Pseudomonadota</taxon>
        <taxon>Alphaproteobacteria</taxon>
        <taxon>Rhodobacterales</taxon>
        <taxon>Paracoccaceae</taxon>
        <taxon>Rubrimonas</taxon>
    </lineage>
</organism>
<feature type="domain" description="Cytochrome c" evidence="11">
    <location>
        <begin position="116"/>
        <end position="196"/>
    </location>
</feature>
<dbReference type="GO" id="GO:0009055">
    <property type="term" value="F:electron transfer activity"/>
    <property type="evidence" value="ECO:0007669"/>
    <property type="project" value="InterPro"/>
</dbReference>
<evidence type="ECO:0000256" key="7">
    <source>
        <dbReference type="ARBA" id="ARBA00023004"/>
    </source>
</evidence>
<dbReference type="AlphaFoldDB" id="A0A1H3WZ50"/>
<feature type="binding site" description="covalent" evidence="8">
    <location>
        <position position="133"/>
    </location>
    <ligand>
        <name>heme c</name>
        <dbReference type="ChEBI" id="CHEBI:61717"/>
        <label>2</label>
    </ligand>
</feature>
<feature type="binding site" description="axial binding residue" evidence="9">
    <location>
        <position position="134"/>
    </location>
    <ligand>
        <name>heme c</name>
        <dbReference type="ChEBI" id="CHEBI:61717"/>
        <label>2</label>
    </ligand>
    <ligandPart>
        <name>Fe</name>
        <dbReference type="ChEBI" id="CHEBI:18248"/>
    </ligandPart>
</feature>
<dbReference type="InterPro" id="IPR036909">
    <property type="entry name" value="Cyt_c-like_dom_sf"/>
</dbReference>
<dbReference type="Proteomes" id="UP000198703">
    <property type="component" value="Unassembled WGS sequence"/>
</dbReference>
<dbReference type="STRING" id="89524.SAMN05444370_102184"/>
<comment type="PTM">
    <text evidence="8">Binds 2 heme c groups covalently per subunit.</text>
</comment>